<evidence type="ECO:0000256" key="1">
    <source>
        <dbReference type="ARBA" id="ARBA00001974"/>
    </source>
</evidence>
<dbReference type="PROSITE" id="PS00624">
    <property type="entry name" value="GMC_OXRED_2"/>
    <property type="match status" value="1"/>
</dbReference>
<dbReference type="InterPro" id="IPR036188">
    <property type="entry name" value="FAD/NAD-bd_sf"/>
</dbReference>
<dbReference type="InterPro" id="IPR012132">
    <property type="entry name" value="GMC_OxRdtase"/>
</dbReference>
<evidence type="ECO:0000313" key="7">
    <source>
        <dbReference type="Proteomes" id="UP001500540"/>
    </source>
</evidence>
<dbReference type="Proteomes" id="UP001500540">
    <property type="component" value="Unassembled WGS sequence"/>
</dbReference>
<dbReference type="Gene3D" id="3.50.50.60">
    <property type="entry name" value="FAD/NAD(P)-binding domain"/>
    <property type="match status" value="1"/>
</dbReference>
<dbReference type="Gene3D" id="3.30.410.40">
    <property type="match status" value="1"/>
</dbReference>
<comment type="caution">
    <text evidence="6">The sequence shown here is derived from an EMBL/GenBank/DDBJ whole genome shotgun (WGS) entry which is preliminary data.</text>
</comment>
<sequence length="492" mass="51031">MPRVVIIGAGGSGIPLAARLGEAGHDVVLLESGPASPGAGGEAWTVHGGLPDGPLTWTYRAELWPGKPWRIARGRVLGGSMAVNGAYFQRPHPDDFAAWAAVAGDEWSYAACLPALRRLESDLDFPDSPVHGWAGPMPVRRSGARERLTQAFLAAAGAAGAIIEADKNAGGASGAGLLPRNALGVQRWGVDRAYWGLLRTAGVEIRAGVHVHTVRFRGGAAIGVEIDHGTAAEFVPADEVILTAGAIETPRLLLRSGIGDSGRRDSSVQPVSARRGVGRNLSDHVAVDVPWRVRPDVAVDDLPAAWTAAWNAPAGTVASHAIELLFAALPSSVIESGDRSAGGAHKLRVTLADPSSRGSIGLDRGTVVRYGYLSDAGEREALRDGIRVAARVLRASEMADVVAAADLPDWIDGRGPTEPASAHVSTALHSCGTARMGDVADADAVADAHGRVYGTSGLRIADASLLPMVPSRGTALTAVMIGERIAELIAQE</sequence>
<proteinExistence type="inferred from homology"/>
<dbReference type="InterPro" id="IPR000172">
    <property type="entry name" value="GMC_OxRdtase_N"/>
</dbReference>
<evidence type="ECO:0000256" key="4">
    <source>
        <dbReference type="ARBA" id="ARBA00022827"/>
    </source>
</evidence>
<name>A0ABP7GHC9_9MICO</name>
<organism evidence="6 7">
    <name type="scientific">Microbacterium kribbense</name>
    <dbReference type="NCBI Taxonomy" id="433645"/>
    <lineage>
        <taxon>Bacteria</taxon>
        <taxon>Bacillati</taxon>
        <taxon>Actinomycetota</taxon>
        <taxon>Actinomycetes</taxon>
        <taxon>Micrococcales</taxon>
        <taxon>Microbacteriaceae</taxon>
        <taxon>Microbacterium</taxon>
    </lineage>
</organism>
<comment type="cofactor">
    <cofactor evidence="1">
        <name>FAD</name>
        <dbReference type="ChEBI" id="CHEBI:57692"/>
    </cofactor>
</comment>
<dbReference type="Pfam" id="PF00732">
    <property type="entry name" value="GMC_oxred_N"/>
    <property type="match status" value="1"/>
</dbReference>
<dbReference type="SUPFAM" id="SSF54373">
    <property type="entry name" value="FAD-linked reductases, C-terminal domain"/>
    <property type="match status" value="1"/>
</dbReference>
<dbReference type="Pfam" id="PF05199">
    <property type="entry name" value="GMC_oxred_C"/>
    <property type="match status" value="1"/>
</dbReference>
<dbReference type="PIRSF" id="PIRSF000137">
    <property type="entry name" value="Alcohol_oxidase"/>
    <property type="match status" value="1"/>
</dbReference>
<keyword evidence="4" id="KW-0274">FAD</keyword>
<keyword evidence="3" id="KW-0285">Flavoprotein</keyword>
<dbReference type="SUPFAM" id="SSF51905">
    <property type="entry name" value="FAD/NAD(P)-binding domain"/>
    <property type="match status" value="1"/>
</dbReference>
<evidence type="ECO:0000313" key="6">
    <source>
        <dbReference type="EMBL" id="GAA3765841.1"/>
    </source>
</evidence>
<dbReference type="InterPro" id="IPR007867">
    <property type="entry name" value="GMC_OxRtase_C"/>
</dbReference>
<accession>A0ABP7GHC9</accession>
<protein>
    <submittedName>
        <fullName evidence="6">GMC family oxidoreductase N-terminal domain-containing protein</fullName>
    </submittedName>
</protein>
<dbReference type="PANTHER" id="PTHR11552">
    <property type="entry name" value="GLUCOSE-METHANOL-CHOLINE GMC OXIDOREDUCTASE"/>
    <property type="match status" value="1"/>
</dbReference>
<evidence type="ECO:0000259" key="5">
    <source>
        <dbReference type="PROSITE" id="PS00624"/>
    </source>
</evidence>
<keyword evidence="7" id="KW-1185">Reference proteome</keyword>
<comment type="similarity">
    <text evidence="2">Belongs to the GMC oxidoreductase family.</text>
</comment>
<gene>
    <name evidence="6" type="ORF">GCM10022240_17910</name>
</gene>
<evidence type="ECO:0000256" key="3">
    <source>
        <dbReference type="ARBA" id="ARBA00022630"/>
    </source>
</evidence>
<evidence type="ECO:0000256" key="2">
    <source>
        <dbReference type="ARBA" id="ARBA00010790"/>
    </source>
</evidence>
<reference evidence="7" key="1">
    <citation type="journal article" date="2019" name="Int. J. Syst. Evol. Microbiol.">
        <title>The Global Catalogue of Microorganisms (GCM) 10K type strain sequencing project: providing services to taxonomists for standard genome sequencing and annotation.</title>
        <authorList>
            <consortium name="The Broad Institute Genomics Platform"/>
            <consortium name="The Broad Institute Genome Sequencing Center for Infectious Disease"/>
            <person name="Wu L."/>
            <person name="Ma J."/>
        </authorList>
    </citation>
    <scope>NUCLEOTIDE SEQUENCE [LARGE SCALE GENOMIC DNA]</scope>
    <source>
        <strain evidence="7">JCM 16950</strain>
    </source>
</reference>
<feature type="domain" description="Glucose-methanol-choline oxidoreductase N-terminal" evidence="5">
    <location>
        <begin position="245"/>
        <end position="259"/>
    </location>
</feature>
<dbReference type="RefSeq" id="WP_344782719.1">
    <property type="nucleotide sequence ID" value="NZ_BAABAF010000006.1"/>
</dbReference>
<dbReference type="PANTHER" id="PTHR11552:SF147">
    <property type="entry name" value="CHOLINE DEHYDROGENASE, MITOCHONDRIAL"/>
    <property type="match status" value="1"/>
</dbReference>
<dbReference type="EMBL" id="BAABAF010000006">
    <property type="protein sequence ID" value="GAA3765841.1"/>
    <property type="molecule type" value="Genomic_DNA"/>
</dbReference>